<accession>A0AA86U7A4</accession>
<comment type="caution">
    <text evidence="1">The sequence shown here is derived from an EMBL/GenBank/DDBJ whole genome shotgun (WGS) entry which is preliminary data.</text>
</comment>
<dbReference type="Proteomes" id="UP001642409">
    <property type="component" value="Unassembled WGS sequence"/>
</dbReference>
<dbReference type="InterPro" id="IPR014903">
    <property type="entry name" value="DUF1796"/>
</dbReference>
<name>A0AA86U7A4_9EUKA</name>
<reference evidence="2 3" key="2">
    <citation type="submission" date="2024-07" db="EMBL/GenBank/DDBJ databases">
        <authorList>
            <person name="Akdeniz Z."/>
        </authorList>
    </citation>
    <scope>NUCLEOTIDE SEQUENCE [LARGE SCALE GENOMIC DNA]</scope>
</reference>
<proteinExistence type="predicted"/>
<sequence>MNTILKLSDAEYFCSWSSTAFHDASRVSLQMKQMELENTNVSVLKQVPTYHYEDGSVTLNEDPEQQLETILFRRDCLENVGQFSSIKDLALQIAQRNAVSYVSSTTAYLDMSDKYTKSKAVLDESTSKHLVNLARPKQRFDTVISLGAWCQVGSIQDQRGLQIIHSPFAGMGFNQWERLMDVLDSNFTSYWERDNMVVGRATDFFSFKYWDVRKIHHVYDNYYNMFSGHHFNAYDCVDDKFAPYEEFKRKLDLRVNVFREQVKLNRVLFVLKIMNKKDDTTEINPDLIKRLMNSLQNLRENKPFDLILSVPKKYLRLIQSIILDLDLKNVSVYGWKIQWNSFNTVDEEWNAVFGNAVGRATDFFSFKYWDVRKIHHMYDNYYNMFSGHHFDACDCILDAFAPYDEFKRRMSEKIRIFRKQCANQNNVVFVLKIMNKKQETTEINEEKILWLAYLLNTYRNGKPYELRLSVPRGLVFDMENIVFKYNLKQVKIVEWNIQWNDYAYDVEWENMFGDIILSYKHHMVDEVGDLNDFLELNS</sequence>
<evidence type="ECO:0000313" key="1">
    <source>
        <dbReference type="EMBL" id="CAI9940527.1"/>
    </source>
</evidence>
<dbReference type="EMBL" id="CATOUU010000678">
    <property type="protein sequence ID" value="CAI9940527.1"/>
    <property type="molecule type" value="Genomic_DNA"/>
</dbReference>
<organism evidence="1">
    <name type="scientific">Hexamita inflata</name>
    <dbReference type="NCBI Taxonomy" id="28002"/>
    <lineage>
        <taxon>Eukaryota</taxon>
        <taxon>Metamonada</taxon>
        <taxon>Diplomonadida</taxon>
        <taxon>Hexamitidae</taxon>
        <taxon>Hexamitinae</taxon>
        <taxon>Hexamita</taxon>
    </lineage>
</organism>
<evidence type="ECO:0000313" key="2">
    <source>
        <dbReference type="EMBL" id="CAL6074127.1"/>
    </source>
</evidence>
<dbReference type="Pfam" id="PF08795">
    <property type="entry name" value="DUF1796"/>
    <property type="match status" value="1"/>
</dbReference>
<gene>
    <name evidence="1" type="ORF">HINF_LOCUS28172</name>
    <name evidence="2" type="ORF">HINF_LOCUS56449</name>
</gene>
<dbReference type="AlphaFoldDB" id="A0AA86U7A4"/>
<reference evidence="1" key="1">
    <citation type="submission" date="2023-06" db="EMBL/GenBank/DDBJ databases">
        <authorList>
            <person name="Kurt Z."/>
        </authorList>
    </citation>
    <scope>NUCLEOTIDE SEQUENCE</scope>
</reference>
<keyword evidence="3" id="KW-1185">Reference proteome</keyword>
<dbReference type="EMBL" id="CAXDID020000305">
    <property type="protein sequence ID" value="CAL6074127.1"/>
    <property type="molecule type" value="Genomic_DNA"/>
</dbReference>
<protein>
    <submittedName>
        <fullName evidence="1 2">Papain-like cysteine peptidase (DUF1796)</fullName>
    </submittedName>
</protein>
<evidence type="ECO:0000313" key="3">
    <source>
        <dbReference type="Proteomes" id="UP001642409"/>
    </source>
</evidence>